<organism evidence="2 3">
    <name type="scientific">Legionella parisiensis</name>
    <dbReference type="NCBI Taxonomy" id="45071"/>
    <lineage>
        <taxon>Bacteria</taxon>
        <taxon>Pseudomonadati</taxon>
        <taxon>Pseudomonadota</taxon>
        <taxon>Gammaproteobacteria</taxon>
        <taxon>Legionellales</taxon>
        <taxon>Legionellaceae</taxon>
        <taxon>Legionella</taxon>
    </lineage>
</organism>
<name>A0A1E5JMX0_9GAMM</name>
<keyword evidence="1" id="KW-1133">Transmembrane helix</keyword>
<evidence type="ECO:0000313" key="3">
    <source>
        <dbReference type="Proteomes" id="UP000095229"/>
    </source>
</evidence>
<dbReference type="Proteomes" id="UP000095229">
    <property type="component" value="Unassembled WGS sequence"/>
</dbReference>
<gene>
    <name evidence="2" type="ORF">lpari_03227</name>
</gene>
<accession>A0A1E5JMX0</accession>
<evidence type="ECO:0000256" key="1">
    <source>
        <dbReference type="SAM" id="Phobius"/>
    </source>
</evidence>
<dbReference type="PATRIC" id="fig|45071.7.peg.3465"/>
<comment type="caution">
    <text evidence="2">The sequence shown here is derived from an EMBL/GenBank/DDBJ whole genome shotgun (WGS) entry which is preliminary data.</text>
</comment>
<keyword evidence="1" id="KW-0812">Transmembrane</keyword>
<evidence type="ECO:0000313" key="2">
    <source>
        <dbReference type="EMBL" id="OEH45820.1"/>
    </source>
</evidence>
<proteinExistence type="predicted"/>
<protein>
    <submittedName>
        <fullName evidence="2">Uncharacterized protein</fullName>
    </submittedName>
</protein>
<dbReference type="EMBL" id="LSOG01000086">
    <property type="protein sequence ID" value="OEH45820.1"/>
    <property type="molecule type" value="Genomic_DNA"/>
</dbReference>
<sequence length="48" mass="5522">MQNQENHCYNHLYLVALVIIYLLIVNSVKNKATTIHLIYSPKKGMHGP</sequence>
<dbReference type="AlphaFoldDB" id="A0A1E5JMX0"/>
<feature type="transmembrane region" description="Helical" evidence="1">
    <location>
        <begin position="12"/>
        <end position="28"/>
    </location>
</feature>
<keyword evidence="1" id="KW-0472">Membrane</keyword>
<keyword evidence="3" id="KW-1185">Reference proteome</keyword>
<reference evidence="2 3" key="1">
    <citation type="submission" date="2016-02" db="EMBL/GenBank/DDBJ databases">
        <title>Secondary metabolites in Legionella.</title>
        <authorList>
            <person name="Tobias N.J."/>
            <person name="Bode H.B."/>
        </authorList>
    </citation>
    <scope>NUCLEOTIDE SEQUENCE [LARGE SCALE GENOMIC DNA]</scope>
    <source>
        <strain evidence="2 3">DSM 19216</strain>
    </source>
</reference>